<accession>A0A1S8A5Z6</accession>
<evidence type="ECO:0000313" key="3">
    <source>
        <dbReference type="Proteomes" id="UP000054516"/>
    </source>
</evidence>
<dbReference type="Proteomes" id="UP000054516">
    <property type="component" value="Unassembled WGS sequence"/>
</dbReference>
<gene>
    <name evidence="2" type="ORF">SAMD00023353_0600670</name>
</gene>
<evidence type="ECO:0000256" key="1">
    <source>
        <dbReference type="SAM" id="MobiDB-lite"/>
    </source>
</evidence>
<dbReference type="AlphaFoldDB" id="A0A1S8A5Z6"/>
<reference evidence="2" key="1">
    <citation type="submission" date="2016-03" db="EMBL/GenBank/DDBJ databases">
        <title>Draft genome sequence of Rosellinia necatrix.</title>
        <authorList>
            <person name="Kanematsu S."/>
        </authorList>
    </citation>
    <scope>NUCLEOTIDE SEQUENCE [LARGE SCALE GENOMIC DNA]</scope>
    <source>
        <strain evidence="2">W97</strain>
    </source>
</reference>
<sequence length="88" mass="9535">MPSPSIASKAHATTQHATQHPKVSHEPRALAWPFRHAPHHLLPVPDEPEHADAVTPRPGVQFIFLFLVGSANAAQSEHAVVHDAGLQH</sequence>
<organism evidence="2">
    <name type="scientific">Rosellinia necatrix</name>
    <name type="common">White root-rot fungus</name>
    <dbReference type="NCBI Taxonomy" id="77044"/>
    <lineage>
        <taxon>Eukaryota</taxon>
        <taxon>Fungi</taxon>
        <taxon>Dikarya</taxon>
        <taxon>Ascomycota</taxon>
        <taxon>Pezizomycotina</taxon>
        <taxon>Sordariomycetes</taxon>
        <taxon>Xylariomycetidae</taxon>
        <taxon>Xylariales</taxon>
        <taxon>Xylariaceae</taxon>
        <taxon>Rosellinia</taxon>
    </lineage>
</organism>
<protein>
    <submittedName>
        <fullName evidence="2">Uncharacterized protein</fullName>
    </submittedName>
</protein>
<dbReference type="EMBL" id="DF977451">
    <property type="protein sequence ID" value="GAW25412.1"/>
    <property type="molecule type" value="Genomic_DNA"/>
</dbReference>
<name>A0A1S8A5Z6_ROSNE</name>
<evidence type="ECO:0000313" key="2">
    <source>
        <dbReference type="EMBL" id="GAW25412.1"/>
    </source>
</evidence>
<feature type="region of interest" description="Disordered" evidence="1">
    <location>
        <begin position="1"/>
        <end position="32"/>
    </location>
</feature>
<keyword evidence="3" id="KW-1185">Reference proteome</keyword>
<proteinExistence type="predicted"/>